<proteinExistence type="predicted"/>
<organism evidence="6 7">
    <name type="scientific">Actinoallomurus liliacearum</name>
    <dbReference type="NCBI Taxonomy" id="1080073"/>
    <lineage>
        <taxon>Bacteria</taxon>
        <taxon>Bacillati</taxon>
        <taxon>Actinomycetota</taxon>
        <taxon>Actinomycetes</taxon>
        <taxon>Streptosporangiales</taxon>
        <taxon>Thermomonosporaceae</taxon>
        <taxon>Actinoallomurus</taxon>
    </lineage>
</organism>
<keyword evidence="1" id="KW-0805">Transcription regulation</keyword>
<dbReference type="EMBL" id="BAABHJ010000002">
    <property type="protein sequence ID" value="GAA4602932.1"/>
    <property type="molecule type" value="Genomic_DNA"/>
</dbReference>
<name>A0ABP8TD97_9ACTN</name>
<dbReference type="Proteomes" id="UP001500212">
    <property type="component" value="Unassembled WGS sequence"/>
</dbReference>
<evidence type="ECO:0000256" key="2">
    <source>
        <dbReference type="ARBA" id="ARBA00023125"/>
    </source>
</evidence>
<dbReference type="PANTHER" id="PTHR30055">
    <property type="entry name" value="HTH-TYPE TRANSCRIPTIONAL REGULATOR RUTR"/>
    <property type="match status" value="1"/>
</dbReference>
<dbReference type="RefSeq" id="WP_345348751.1">
    <property type="nucleotide sequence ID" value="NZ_BAABHJ010000002.1"/>
</dbReference>
<comment type="caution">
    <text evidence="4">Lacks conserved residue(s) required for the propagation of feature annotation.</text>
</comment>
<dbReference type="SUPFAM" id="SSF48498">
    <property type="entry name" value="Tetracyclin repressor-like, C-terminal domain"/>
    <property type="match status" value="1"/>
</dbReference>
<comment type="caution">
    <text evidence="6">The sequence shown here is derived from an EMBL/GenBank/DDBJ whole genome shotgun (WGS) entry which is preliminary data.</text>
</comment>
<evidence type="ECO:0000256" key="3">
    <source>
        <dbReference type="ARBA" id="ARBA00023163"/>
    </source>
</evidence>
<sequence>MTTRQAATAARKEQIIRTAIALLAERGYQATTFEAICQAAGLSSKRLITYHFSSKDALFAAVADQVVADAESYMRPAIDAATGARELLAAVIRANVAFIAGHSPQVRALQQILLNGGLGDWERHHIDSVSRLADLFGHGQRTGAFRPFDPQVMAAALRASIDGVAPLLSAGLDPVRCANELVVLFDLSTRSA</sequence>
<dbReference type="InterPro" id="IPR009057">
    <property type="entry name" value="Homeodomain-like_sf"/>
</dbReference>
<dbReference type="InterPro" id="IPR001647">
    <property type="entry name" value="HTH_TetR"/>
</dbReference>
<keyword evidence="2 4" id="KW-0238">DNA-binding</keyword>
<keyword evidence="7" id="KW-1185">Reference proteome</keyword>
<reference evidence="7" key="1">
    <citation type="journal article" date="2019" name="Int. J. Syst. Evol. Microbiol.">
        <title>The Global Catalogue of Microorganisms (GCM) 10K type strain sequencing project: providing services to taxonomists for standard genome sequencing and annotation.</title>
        <authorList>
            <consortium name="The Broad Institute Genomics Platform"/>
            <consortium name="The Broad Institute Genome Sequencing Center for Infectious Disease"/>
            <person name="Wu L."/>
            <person name="Ma J."/>
        </authorList>
    </citation>
    <scope>NUCLEOTIDE SEQUENCE [LARGE SCALE GENOMIC DNA]</scope>
    <source>
        <strain evidence="7">JCM 17938</strain>
    </source>
</reference>
<evidence type="ECO:0000256" key="1">
    <source>
        <dbReference type="ARBA" id="ARBA00023015"/>
    </source>
</evidence>
<accession>A0ABP8TD97</accession>
<feature type="domain" description="HTH tetR-type" evidence="5">
    <location>
        <begin position="9"/>
        <end position="70"/>
    </location>
</feature>
<dbReference type="Gene3D" id="1.10.357.10">
    <property type="entry name" value="Tetracycline Repressor, domain 2"/>
    <property type="match status" value="1"/>
</dbReference>
<dbReference type="Gene3D" id="1.10.10.60">
    <property type="entry name" value="Homeodomain-like"/>
    <property type="match status" value="1"/>
</dbReference>
<evidence type="ECO:0000313" key="6">
    <source>
        <dbReference type="EMBL" id="GAA4602932.1"/>
    </source>
</evidence>
<protein>
    <recommendedName>
        <fullName evidence="5">HTH tetR-type domain-containing protein</fullName>
    </recommendedName>
</protein>
<dbReference type="PROSITE" id="PS50977">
    <property type="entry name" value="HTH_TETR_2"/>
    <property type="match status" value="1"/>
</dbReference>
<dbReference type="InterPro" id="IPR050109">
    <property type="entry name" value="HTH-type_TetR-like_transc_reg"/>
</dbReference>
<evidence type="ECO:0000259" key="5">
    <source>
        <dbReference type="PROSITE" id="PS50977"/>
    </source>
</evidence>
<keyword evidence="3" id="KW-0804">Transcription</keyword>
<gene>
    <name evidence="6" type="ORF">GCM10023195_09380</name>
</gene>
<evidence type="ECO:0000256" key="4">
    <source>
        <dbReference type="PROSITE-ProRule" id="PRU00335"/>
    </source>
</evidence>
<dbReference type="SUPFAM" id="SSF46689">
    <property type="entry name" value="Homeodomain-like"/>
    <property type="match status" value="1"/>
</dbReference>
<dbReference type="PANTHER" id="PTHR30055:SF234">
    <property type="entry name" value="HTH-TYPE TRANSCRIPTIONAL REGULATOR BETI"/>
    <property type="match status" value="1"/>
</dbReference>
<evidence type="ECO:0000313" key="7">
    <source>
        <dbReference type="Proteomes" id="UP001500212"/>
    </source>
</evidence>
<dbReference type="InterPro" id="IPR036271">
    <property type="entry name" value="Tet_transcr_reg_TetR-rel_C_sf"/>
</dbReference>
<dbReference type="Pfam" id="PF00440">
    <property type="entry name" value="TetR_N"/>
    <property type="match status" value="1"/>
</dbReference>